<dbReference type="PROSITE" id="PS50850">
    <property type="entry name" value="MFS"/>
    <property type="match status" value="1"/>
</dbReference>
<dbReference type="OrthoDB" id="3639251at2759"/>
<feature type="transmembrane region" description="Helical" evidence="9">
    <location>
        <begin position="351"/>
        <end position="369"/>
    </location>
</feature>
<evidence type="ECO:0000256" key="9">
    <source>
        <dbReference type="SAM" id="Phobius"/>
    </source>
</evidence>
<dbReference type="InterPro" id="IPR000849">
    <property type="entry name" value="Sugar_P_transporter"/>
</dbReference>
<dbReference type="EMBL" id="KQ999839">
    <property type="protein sequence ID" value="KZV41064.1"/>
    <property type="molecule type" value="Genomic_DNA"/>
</dbReference>
<dbReference type="Pfam" id="PF07690">
    <property type="entry name" value="MFS_1"/>
    <property type="match status" value="1"/>
</dbReference>
<evidence type="ECO:0000259" key="10">
    <source>
        <dbReference type="PROSITE" id="PS50850"/>
    </source>
</evidence>
<evidence type="ECO:0000256" key="3">
    <source>
        <dbReference type="ARBA" id="ARBA00022448"/>
    </source>
</evidence>
<dbReference type="PANTHER" id="PTHR43184">
    <property type="entry name" value="MAJOR FACILITATOR SUPERFAMILY TRANSPORTER 16, ISOFORM B"/>
    <property type="match status" value="1"/>
</dbReference>
<evidence type="ECO:0000256" key="2">
    <source>
        <dbReference type="ARBA" id="ARBA00009598"/>
    </source>
</evidence>
<feature type="transmembrane region" description="Helical" evidence="9">
    <location>
        <begin position="311"/>
        <end position="331"/>
    </location>
</feature>
<dbReference type="FunFam" id="1.20.1250.20:FF:000050">
    <property type="entry name" value="glucose-6-phosphate exchanger SLC37A2 isoform X1"/>
    <property type="match status" value="1"/>
</dbReference>
<dbReference type="InterPro" id="IPR044740">
    <property type="entry name" value="SLC37A1_2"/>
</dbReference>
<keyword evidence="12" id="KW-1185">Reference proteome</keyword>
<evidence type="ECO:0000313" key="12">
    <source>
        <dbReference type="Proteomes" id="UP000250235"/>
    </source>
</evidence>
<dbReference type="AlphaFoldDB" id="A0A2Z7C2C7"/>
<dbReference type="Proteomes" id="UP000250235">
    <property type="component" value="Unassembled WGS sequence"/>
</dbReference>
<evidence type="ECO:0000256" key="7">
    <source>
        <dbReference type="ARBA" id="ARBA00023136"/>
    </source>
</evidence>
<evidence type="ECO:0000313" key="11">
    <source>
        <dbReference type="EMBL" id="KZV41064.1"/>
    </source>
</evidence>
<feature type="domain" description="Major facilitator superfamily (MFS) profile" evidence="10">
    <location>
        <begin position="42"/>
        <end position="504"/>
    </location>
</feature>
<keyword evidence="6 9" id="KW-1133">Transmembrane helix</keyword>
<feature type="transmembrane region" description="Helical" evidence="9">
    <location>
        <begin position="376"/>
        <end position="397"/>
    </location>
</feature>
<organism evidence="11 12">
    <name type="scientific">Dorcoceras hygrometricum</name>
    <dbReference type="NCBI Taxonomy" id="472368"/>
    <lineage>
        <taxon>Eukaryota</taxon>
        <taxon>Viridiplantae</taxon>
        <taxon>Streptophyta</taxon>
        <taxon>Embryophyta</taxon>
        <taxon>Tracheophyta</taxon>
        <taxon>Spermatophyta</taxon>
        <taxon>Magnoliopsida</taxon>
        <taxon>eudicotyledons</taxon>
        <taxon>Gunneridae</taxon>
        <taxon>Pentapetalae</taxon>
        <taxon>asterids</taxon>
        <taxon>lamiids</taxon>
        <taxon>Lamiales</taxon>
        <taxon>Gesneriaceae</taxon>
        <taxon>Didymocarpoideae</taxon>
        <taxon>Trichosporeae</taxon>
        <taxon>Loxocarpinae</taxon>
        <taxon>Dorcoceras</taxon>
    </lineage>
</organism>
<dbReference type="GO" id="GO:0055062">
    <property type="term" value="P:phosphate ion homeostasis"/>
    <property type="evidence" value="ECO:0007669"/>
    <property type="project" value="TreeGrafter"/>
</dbReference>
<evidence type="ECO:0000256" key="5">
    <source>
        <dbReference type="ARBA" id="ARBA00022692"/>
    </source>
</evidence>
<comment type="similarity">
    <text evidence="2">Belongs to the major facilitator superfamily. Organophosphate:Pi antiporter (OPA) (TC 2.A.1.4) family.</text>
</comment>
<dbReference type="PIRSF" id="PIRSF002808">
    <property type="entry name" value="Hexose_phosphate_transp"/>
    <property type="match status" value="1"/>
</dbReference>
<name>A0A2Z7C2C7_9LAMI</name>
<reference evidence="11 12" key="1">
    <citation type="journal article" date="2015" name="Proc. Natl. Acad. Sci. U.S.A.">
        <title>The resurrection genome of Boea hygrometrica: A blueprint for survival of dehydration.</title>
        <authorList>
            <person name="Xiao L."/>
            <person name="Yang G."/>
            <person name="Zhang L."/>
            <person name="Yang X."/>
            <person name="Zhao S."/>
            <person name="Ji Z."/>
            <person name="Zhou Q."/>
            <person name="Hu M."/>
            <person name="Wang Y."/>
            <person name="Chen M."/>
            <person name="Xu Y."/>
            <person name="Jin H."/>
            <person name="Xiao X."/>
            <person name="Hu G."/>
            <person name="Bao F."/>
            <person name="Hu Y."/>
            <person name="Wan P."/>
            <person name="Li L."/>
            <person name="Deng X."/>
            <person name="Kuang T."/>
            <person name="Xiang C."/>
            <person name="Zhu J.K."/>
            <person name="Oliver M.J."/>
            <person name="He Y."/>
        </authorList>
    </citation>
    <scope>NUCLEOTIDE SEQUENCE [LARGE SCALE GENOMIC DNA]</scope>
    <source>
        <strain evidence="12">cv. XS01</strain>
    </source>
</reference>
<evidence type="ECO:0000256" key="1">
    <source>
        <dbReference type="ARBA" id="ARBA00004141"/>
    </source>
</evidence>
<feature type="transmembrane region" description="Helical" evidence="9">
    <location>
        <begin position="480"/>
        <end position="500"/>
    </location>
</feature>
<dbReference type="CDD" id="cd17344">
    <property type="entry name" value="MFS_SLC37A1_2"/>
    <property type="match status" value="1"/>
</dbReference>
<feature type="transmembrane region" description="Helical" evidence="9">
    <location>
        <begin position="211"/>
        <end position="230"/>
    </location>
</feature>
<sequence>MGSSEEPTLEVNYDKPPGIRFVEYIKKSSISYKTHRGIVLMVTFFAYLSYHATRKTNSIVKSALDPQSPNVDSKLSYFSWTRSYAQRPLYGKKSSFFLGAGWEPFNGSEGTSLLGVLDVAFLFVYATGMYFSGHVGDRVNLRIFLTIGMVGTGLFTSLFGVGYWANIHIFYYYLIVQMLAGLFQSTGWPSVVAVVGNWFGKRKRGLIMGIWNCHTSLGNITGSLVASMMLKYGWGWSMVVPGLGITFVGIILFLFLPVSPESVGASADDGDQVLHSPRKGGEEIREPLLRSVSTEKESAVGFLEAWKIPGVAPFALCLFFAKLVAYTFLYWLPFYISHTAVEGRYLTNEEAGSLSTLFDVGGMIGGILAGHISDRLGARAITAASFMYCAIPVLFLYRNYGHVSMTLNIVLMFFTGIFVNGPYALITTAVSADLGTHSSLKGNSRALATVTAIIDGTGSIGAAVGPLLTGYISAKSWSAVFTMLMVAALIAGLLLTKLVVSEVTTRIQETREREISRSTPPPLEV</sequence>
<feature type="transmembrane region" description="Helical" evidence="9">
    <location>
        <begin position="236"/>
        <end position="256"/>
    </location>
</feature>
<feature type="transmembrane region" description="Helical" evidence="9">
    <location>
        <begin position="143"/>
        <end position="165"/>
    </location>
</feature>
<accession>A0A2Z7C2C7</accession>
<dbReference type="FunFam" id="1.20.1250.20:FF:000028">
    <property type="entry name" value="Sugar phosphate exchanger 3 isoform 1"/>
    <property type="match status" value="1"/>
</dbReference>
<dbReference type="PANTHER" id="PTHR43184:SF15">
    <property type="entry name" value="GLYCEROL-3-PHOSPHATE TRANSPORTER 1-RELATED"/>
    <property type="match status" value="1"/>
</dbReference>
<keyword evidence="4" id="KW-0762">Sugar transport</keyword>
<feature type="transmembrane region" description="Helical" evidence="9">
    <location>
        <begin position="409"/>
        <end position="434"/>
    </location>
</feature>
<dbReference type="Gene3D" id="1.20.1250.20">
    <property type="entry name" value="MFS general substrate transporter like domains"/>
    <property type="match status" value="2"/>
</dbReference>
<proteinExistence type="inferred from homology"/>
<keyword evidence="5 9" id="KW-0812">Transmembrane</keyword>
<dbReference type="SUPFAM" id="SSF103473">
    <property type="entry name" value="MFS general substrate transporter"/>
    <property type="match status" value="1"/>
</dbReference>
<feature type="transmembrane region" description="Helical" evidence="9">
    <location>
        <begin position="171"/>
        <end position="199"/>
    </location>
</feature>
<dbReference type="InterPro" id="IPR020846">
    <property type="entry name" value="MFS_dom"/>
</dbReference>
<keyword evidence="7 9" id="KW-0472">Membrane</keyword>
<evidence type="ECO:0000256" key="6">
    <source>
        <dbReference type="ARBA" id="ARBA00022989"/>
    </source>
</evidence>
<keyword evidence="3" id="KW-0813">Transport</keyword>
<gene>
    <name evidence="11" type="ORF">F511_14040</name>
</gene>
<comment type="subcellular location">
    <subcellularLocation>
        <location evidence="1">Membrane</location>
        <topology evidence="1">Multi-pass membrane protein</topology>
    </subcellularLocation>
</comment>
<feature type="transmembrane region" description="Helical" evidence="9">
    <location>
        <begin position="112"/>
        <end position="131"/>
    </location>
</feature>
<evidence type="ECO:0000256" key="8">
    <source>
        <dbReference type="ARBA" id="ARBA00044504"/>
    </source>
</evidence>
<dbReference type="GO" id="GO:0061513">
    <property type="term" value="F:glucose 6-phosphate:phosphate antiporter activity"/>
    <property type="evidence" value="ECO:0007669"/>
    <property type="project" value="InterPro"/>
</dbReference>
<feature type="transmembrane region" description="Helical" evidence="9">
    <location>
        <begin position="34"/>
        <end position="52"/>
    </location>
</feature>
<protein>
    <submittedName>
        <fullName evidence="11">Glycerol-3-phosphate transporter 1</fullName>
    </submittedName>
</protein>
<dbReference type="InterPro" id="IPR011701">
    <property type="entry name" value="MFS"/>
</dbReference>
<dbReference type="GO" id="GO:0016020">
    <property type="term" value="C:membrane"/>
    <property type="evidence" value="ECO:0007669"/>
    <property type="project" value="UniProtKB-SubCell"/>
</dbReference>
<comment type="similarity">
    <text evidence="8">Belongs to the major facilitator superfamily. Phosphate:H(+) symporter (TC 2.A.1.9) family.</text>
</comment>
<evidence type="ECO:0000256" key="4">
    <source>
        <dbReference type="ARBA" id="ARBA00022597"/>
    </source>
</evidence>
<dbReference type="InterPro" id="IPR036259">
    <property type="entry name" value="MFS_trans_sf"/>
</dbReference>